<feature type="compositionally biased region" description="Polar residues" evidence="1">
    <location>
        <begin position="51"/>
        <end position="75"/>
    </location>
</feature>
<dbReference type="InterPro" id="IPR052684">
    <property type="entry name" value="Podoplanin_domain"/>
</dbReference>
<evidence type="ECO:0000313" key="4">
    <source>
        <dbReference type="Proteomes" id="UP001652642"/>
    </source>
</evidence>
<dbReference type="PANTHER" id="PTHR47390">
    <property type="entry name" value="PODOPLANIN"/>
    <property type="match status" value="1"/>
</dbReference>
<keyword evidence="2" id="KW-0472">Membrane</keyword>
<dbReference type="GeneID" id="110072675"/>
<evidence type="ECO:0000256" key="1">
    <source>
        <dbReference type="SAM" id="MobiDB-lite"/>
    </source>
</evidence>
<gene>
    <name evidence="5" type="primary">PDPN</name>
</gene>
<dbReference type="Proteomes" id="UP001652642">
    <property type="component" value="Chromosome 7"/>
</dbReference>
<proteinExistence type="predicted"/>
<dbReference type="RefSeq" id="XP_072833910.1">
    <property type="nucleotide sequence ID" value="XM_072977809.1"/>
</dbReference>
<dbReference type="PANTHER" id="PTHR47390:SF1">
    <property type="entry name" value="PODOPLANIN"/>
    <property type="match status" value="1"/>
</dbReference>
<sequence length="153" mass="16080">MSMKIQLLVFLIGSLSLCVLAEEGTPLTEEETATADIGDGTASEFPEDSTQELTTTNSVLSTRGDAENSTDSSIPGISDDGLETATLAGIIIGIIVAIGVATGIILAIVKKVSGRYSNGAVKHGLWLRCLGPRLEERTQVLLKASERSRHIIA</sequence>
<keyword evidence="3" id="KW-0732">Signal</keyword>
<dbReference type="Pfam" id="PF05808">
    <property type="entry name" value="Podoplanin"/>
    <property type="match status" value="1"/>
</dbReference>
<feature type="chain" id="PRO_5047475675" evidence="3">
    <location>
        <begin position="22"/>
        <end position="153"/>
    </location>
</feature>
<keyword evidence="2" id="KW-1133">Transmembrane helix</keyword>
<feature type="region of interest" description="Disordered" evidence="1">
    <location>
        <begin position="29"/>
        <end position="75"/>
    </location>
</feature>
<feature type="signal peptide" evidence="3">
    <location>
        <begin position="1"/>
        <end position="21"/>
    </location>
</feature>
<reference evidence="5" key="1">
    <citation type="submission" date="2025-08" db="UniProtKB">
        <authorList>
            <consortium name="RefSeq"/>
        </authorList>
    </citation>
    <scope>IDENTIFICATION</scope>
</reference>
<accession>A0ABM5EL81</accession>
<evidence type="ECO:0000256" key="2">
    <source>
        <dbReference type="SAM" id="Phobius"/>
    </source>
</evidence>
<organism evidence="4 5">
    <name type="scientific">Pogona vitticeps</name>
    <name type="common">central bearded dragon</name>
    <dbReference type="NCBI Taxonomy" id="103695"/>
    <lineage>
        <taxon>Eukaryota</taxon>
        <taxon>Metazoa</taxon>
        <taxon>Chordata</taxon>
        <taxon>Craniata</taxon>
        <taxon>Vertebrata</taxon>
        <taxon>Euteleostomi</taxon>
        <taxon>Lepidosauria</taxon>
        <taxon>Squamata</taxon>
        <taxon>Bifurcata</taxon>
        <taxon>Unidentata</taxon>
        <taxon>Episquamata</taxon>
        <taxon>Toxicofera</taxon>
        <taxon>Iguania</taxon>
        <taxon>Acrodonta</taxon>
        <taxon>Agamidae</taxon>
        <taxon>Amphibolurinae</taxon>
        <taxon>Pogona</taxon>
    </lineage>
</organism>
<evidence type="ECO:0000256" key="3">
    <source>
        <dbReference type="SAM" id="SignalP"/>
    </source>
</evidence>
<keyword evidence="4" id="KW-1185">Reference proteome</keyword>
<protein>
    <submittedName>
        <fullName evidence="5">Podoplanin isoform X1</fullName>
    </submittedName>
</protein>
<keyword evidence="2" id="KW-0812">Transmembrane</keyword>
<name>A0ABM5EL81_9SAUR</name>
<evidence type="ECO:0000313" key="5">
    <source>
        <dbReference type="RefSeq" id="XP_072833910.1"/>
    </source>
</evidence>
<feature type="transmembrane region" description="Helical" evidence="2">
    <location>
        <begin position="87"/>
        <end position="109"/>
    </location>
</feature>